<feature type="transmembrane region" description="Helical" evidence="13">
    <location>
        <begin position="94"/>
        <end position="117"/>
    </location>
</feature>
<sequence>MDIGDGQRPHRARERLLRQHRVRRSVGPGEARAGQRGRRYQSVTTLRPHAAAAGVTADATRLIAFGDAFFPIVLTLLVIEIHKPDAAPGGLAQALAAAWASYAAFALAFVYVGVIWLNHHGLFRQVARVDRGLNGINLGILGTAALIPFPTGVLAEALQSGNTADQRAAVVLYGVFAALMSAAWAPIFPYLERHRERLAPAVPGGYFRAQRSRPWFGAAAYGLAIVAGTIGSPWLAVVIFLLIVLYHAWTSEGFGTWA</sequence>
<keyword evidence="8 13" id="KW-1133">Transmembrane helix</keyword>
<keyword evidence="3" id="KW-0813">Transport</keyword>
<reference evidence="14 15" key="1">
    <citation type="submission" date="2018-03" db="EMBL/GenBank/DDBJ databases">
        <title>The draft genome of Sphingosinicella sp. GL-C-18.</title>
        <authorList>
            <person name="Liu L."/>
            <person name="Li L."/>
            <person name="Liang L."/>
            <person name="Zhang X."/>
            <person name="Wang T."/>
        </authorList>
    </citation>
    <scope>NUCLEOTIDE SEQUENCE [LARGE SCALE GENOMIC DNA]</scope>
    <source>
        <strain evidence="14 15">GL-C-18</strain>
    </source>
</reference>
<feature type="transmembrane region" description="Helical" evidence="13">
    <location>
        <begin position="62"/>
        <end position="82"/>
    </location>
</feature>
<evidence type="ECO:0000313" key="15">
    <source>
        <dbReference type="Proteomes" id="UP000241167"/>
    </source>
</evidence>
<protein>
    <submittedName>
        <fullName evidence="14">DUF1211 domain-containing protein</fullName>
    </submittedName>
</protein>
<comment type="similarity">
    <text evidence="2">Belongs to the TMEM175 family.</text>
</comment>
<dbReference type="GO" id="GO:0015252">
    <property type="term" value="F:proton channel activity"/>
    <property type="evidence" value="ECO:0007669"/>
    <property type="project" value="InterPro"/>
</dbReference>
<keyword evidence="9" id="KW-0406">Ion transport</keyword>
<evidence type="ECO:0000256" key="13">
    <source>
        <dbReference type="SAM" id="Phobius"/>
    </source>
</evidence>
<dbReference type="GO" id="GO:0005267">
    <property type="term" value="F:potassium channel activity"/>
    <property type="evidence" value="ECO:0007669"/>
    <property type="project" value="UniProtKB-KW"/>
</dbReference>
<dbReference type="GO" id="GO:0016020">
    <property type="term" value="C:membrane"/>
    <property type="evidence" value="ECO:0007669"/>
    <property type="project" value="UniProtKB-SubCell"/>
</dbReference>
<evidence type="ECO:0000256" key="3">
    <source>
        <dbReference type="ARBA" id="ARBA00022448"/>
    </source>
</evidence>
<accession>A0A2P7QZS8</accession>
<keyword evidence="5 13" id="KW-0812">Transmembrane</keyword>
<keyword evidence="15" id="KW-1185">Reference proteome</keyword>
<name>A0A2P7QZS8_9SPHN</name>
<comment type="subcellular location">
    <subcellularLocation>
        <location evidence="1">Membrane</location>
        <topology evidence="1">Multi-pass membrane protein</topology>
    </subcellularLocation>
</comment>
<keyword evidence="10 13" id="KW-0472">Membrane</keyword>
<feature type="transmembrane region" description="Helical" evidence="13">
    <location>
        <begin position="218"/>
        <end position="249"/>
    </location>
</feature>
<evidence type="ECO:0000256" key="12">
    <source>
        <dbReference type="ARBA" id="ARBA00034430"/>
    </source>
</evidence>
<evidence type="ECO:0000256" key="8">
    <source>
        <dbReference type="ARBA" id="ARBA00022989"/>
    </source>
</evidence>
<evidence type="ECO:0000256" key="1">
    <source>
        <dbReference type="ARBA" id="ARBA00004141"/>
    </source>
</evidence>
<evidence type="ECO:0000313" key="14">
    <source>
        <dbReference type="EMBL" id="PSJ43471.1"/>
    </source>
</evidence>
<evidence type="ECO:0000256" key="7">
    <source>
        <dbReference type="ARBA" id="ARBA00022958"/>
    </source>
</evidence>
<proteinExistence type="inferred from homology"/>
<evidence type="ECO:0000256" key="2">
    <source>
        <dbReference type="ARBA" id="ARBA00006920"/>
    </source>
</evidence>
<keyword evidence="11" id="KW-0407">Ion channel</keyword>
<organism evidence="14 15">
    <name type="scientific">Allosphingosinicella deserti</name>
    <dbReference type="NCBI Taxonomy" id="2116704"/>
    <lineage>
        <taxon>Bacteria</taxon>
        <taxon>Pseudomonadati</taxon>
        <taxon>Pseudomonadota</taxon>
        <taxon>Alphaproteobacteria</taxon>
        <taxon>Sphingomonadales</taxon>
        <taxon>Sphingomonadaceae</taxon>
        <taxon>Allosphingosinicella</taxon>
    </lineage>
</organism>
<dbReference type="Pfam" id="PF06736">
    <property type="entry name" value="TMEM175"/>
    <property type="match status" value="1"/>
</dbReference>
<dbReference type="InterPro" id="IPR010617">
    <property type="entry name" value="TMEM175-like"/>
</dbReference>
<comment type="caution">
    <text evidence="14">The sequence shown here is derived from an EMBL/GenBank/DDBJ whole genome shotgun (WGS) entry which is preliminary data.</text>
</comment>
<comment type="catalytic activity">
    <reaction evidence="12">
        <text>K(+)(in) = K(+)(out)</text>
        <dbReference type="Rhea" id="RHEA:29463"/>
        <dbReference type="ChEBI" id="CHEBI:29103"/>
    </reaction>
</comment>
<keyword evidence="6" id="KW-0631">Potassium channel</keyword>
<keyword evidence="4" id="KW-0633">Potassium transport</keyword>
<evidence type="ECO:0000256" key="4">
    <source>
        <dbReference type="ARBA" id="ARBA00022538"/>
    </source>
</evidence>
<evidence type="ECO:0000256" key="11">
    <source>
        <dbReference type="ARBA" id="ARBA00023303"/>
    </source>
</evidence>
<dbReference type="AlphaFoldDB" id="A0A2P7QZS8"/>
<feature type="transmembrane region" description="Helical" evidence="13">
    <location>
        <begin position="138"/>
        <end position="158"/>
    </location>
</feature>
<dbReference type="Proteomes" id="UP000241167">
    <property type="component" value="Unassembled WGS sequence"/>
</dbReference>
<evidence type="ECO:0000256" key="9">
    <source>
        <dbReference type="ARBA" id="ARBA00023065"/>
    </source>
</evidence>
<evidence type="ECO:0000256" key="5">
    <source>
        <dbReference type="ARBA" id="ARBA00022692"/>
    </source>
</evidence>
<feature type="transmembrane region" description="Helical" evidence="13">
    <location>
        <begin position="170"/>
        <end position="191"/>
    </location>
</feature>
<gene>
    <name evidence="14" type="ORF">C7I55_03705</name>
</gene>
<dbReference type="EMBL" id="PXYI01000001">
    <property type="protein sequence ID" value="PSJ43471.1"/>
    <property type="molecule type" value="Genomic_DNA"/>
</dbReference>
<evidence type="ECO:0000256" key="6">
    <source>
        <dbReference type="ARBA" id="ARBA00022826"/>
    </source>
</evidence>
<evidence type="ECO:0000256" key="10">
    <source>
        <dbReference type="ARBA" id="ARBA00023136"/>
    </source>
</evidence>
<keyword evidence="7" id="KW-0630">Potassium</keyword>